<accession>A0A2G4R412</accession>
<gene>
    <name evidence="1" type="ORF">AA994_02745</name>
</gene>
<dbReference type="Pfam" id="PF11186">
    <property type="entry name" value="DUF2972"/>
    <property type="match status" value="1"/>
</dbReference>
<evidence type="ECO:0000313" key="1">
    <source>
        <dbReference type="EMBL" id="PHY91288.1"/>
    </source>
</evidence>
<proteinExistence type="predicted"/>
<comment type="caution">
    <text evidence="1">The sequence shown here is derived from an EMBL/GenBank/DDBJ whole genome shotgun (WGS) entry which is preliminary data.</text>
</comment>
<feature type="non-terminal residue" evidence="1">
    <location>
        <position position="1"/>
    </location>
</feature>
<dbReference type="Proteomes" id="UP000237472">
    <property type="component" value="Unassembled WGS sequence"/>
</dbReference>
<dbReference type="InterPro" id="IPR021353">
    <property type="entry name" value="DUF2972"/>
</dbReference>
<dbReference type="RefSeq" id="WP_099461233.1">
    <property type="nucleotide sequence ID" value="NZ_LDWY01000031.1"/>
</dbReference>
<sequence>IFCLFKVTKQHHKHLKTYQQITEVFPQLHYPPLKQCEDYQQGLECKFHLSYLLGSALIKASKAWYKGGYLKLFKDIKGAKKLYKALKEIKESLGVMPNLEGITTAHLQSLQAFKTLLKTSYEPLKSLLLQNFIFALTHFDEISLWLNSKEFKEKYEKENHPYPPLLNPDILNELLAIECDDKQNLKSVLKEQAFKLSKEALAYINANLDYRLIPAEKAWEMNLPLPRRYEFVLMFSHGAGALAMNHFLFWSAQFNLIEYFYGGVAEVRYSNFYQRLLKENNNIVGISDTSELLYGSIENRNKLWSLMDKKVKALVLVRDPIELIKHCYGRKWGTSWAKLKEFTLKHNFEDVIKAPEPYKYDFPSTYKHLENQCFLWNTFKEHFTHLNFKYLDVREFTGSKTIKTMKKLALEFGFNIKLSTKEQENMFVKNMFAGNLHFLLPLTLKIDKIKIEFSILKKDENLLDLRKEFELKESQNQLGIYILKNDYKELLRNDKLYEKTFHYIQNFYNKLLERIKLEDELMLKPEDILEHLKKDEACRKELKEVLDYESKDLKATRPDIVASWKYYQEFEKMCENL</sequence>
<dbReference type="OrthoDB" id="5329998at2"/>
<evidence type="ECO:0000313" key="2">
    <source>
        <dbReference type="Proteomes" id="UP000237472"/>
    </source>
</evidence>
<evidence type="ECO:0008006" key="3">
    <source>
        <dbReference type="Google" id="ProtNLM"/>
    </source>
</evidence>
<protein>
    <recommendedName>
        <fullName evidence="3">DUF2972 domain-containing protein</fullName>
    </recommendedName>
</protein>
<organism evidence="1 2">
    <name type="scientific">Campylobacter vulpis</name>
    <dbReference type="NCBI Taxonomy" id="1655500"/>
    <lineage>
        <taxon>Bacteria</taxon>
        <taxon>Pseudomonadati</taxon>
        <taxon>Campylobacterota</taxon>
        <taxon>Epsilonproteobacteria</taxon>
        <taxon>Campylobacterales</taxon>
        <taxon>Campylobacteraceae</taxon>
        <taxon>Campylobacter</taxon>
    </lineage>
</organism>
<dbReference type="AlphaFoldDB" id="A0A2G4R412"/>
<name>A0A2G4R412_9BACT</name>
<dbReference type="EMBL" id="LDWY01000031">
    <property type="protein sequence ID" value="PHY91288.1"/>
    <property type="molecule type" value="Genomic_DNA"/>
</dbReference>
<reference evidence="2" key="1">
    <citation type="submission" date="2015-06" db="EMBL/GenBank/DDBJ databases">
        <authorList>
            <person name="Parisi A."/>
            <person name="Chiara M."/>
            <person name="Florio D."/>
            <person name="Miccolupo A."/>
            <person name="Manzari C."/>
            <person name="Mion D."/>
            <person name="Caruso M."/>
            <person name="D'erchia A.M."/>
            <person name="Zanoni R."/>
        </authorList>
    </citation>
    <scope>NUCLEOTIDE SEQUENCE [LARGE SCALE GENOMIC DNA]</scope>
    <source>
        <strain evidence="2">73/13</strain>
    </source>
</reference>